<evidence type="ECO:0000259" key="1">
    <source>
        <dbReference type="PROSITE" id="PS50994"/>
    </source>
</evidence>
<dbReference type="PROSITE" id="PS50994">
    <property type="entry name" value="INTEGRASE"/>
    <property type="match status" value="1"/>
</dbReference>
<proteinExistence type="predicted"/>
<protein>
    <submittedName>
        <fullName evidence="2">Zinc finger, CCHC-type containing protein</fullName>
    </submittedName>
</protein>
<comment type="caution">
    <text evidence="2">The sequence shown here is derived from an EMBL/GenBank/DDBJ whole genome shotgun (WGS) entry which is preliminary data.</text>
</comment>
<evidence type="ECO:0000313" key="2">
    <source>
        <dbReference type="EMBL" id="GJS73292.1"/>
    </source>
</evidence>
<dbReference type="PANTHER" id="PTHR42648:SF28">
    <property type="entry name" value="TRANSPOSON-ENCODED PROTEIN WITH RIBONUCLEASE H-LIKE AND RETROVIRUS ZINC FINGER-LIKE DOMAINS"/>
    <property type="match status" value="1"/>
</dbReference>
<accession>A0ABQ4Y7F6</accession>
<dbReference type="Proteomes" id="UP001151760">
    <property type="component" value="Unassembled WGS sequence"/>
</dbReference>
<dbReference type="EMBL" id="BQNB010010143">
    <property type="protein sequence ID" value="GJS73292.1"/>
    <property type="molecule type" value="Genomic_DNA"/>
</dbReference>
<gene>
    <name evidence="2" type="ORF">Tco_0706133</name>
</gene>
<sequence length="244" mass="28135">MDLDHALRINPPAALTAENTSDQKRTYEQWERSNRMSLMIINNSISVAIRGAIPDSENPKEYLSSVEEQFKGTSKAHASTLIFEMLTTKYDGVSSVREHIMMMSDMANKLKGIDMEISESEVENQLDRKIKVVRLDRGDEYYGRHMDAGQAPEYFFDFCKDHRIINQYTMPGNPHQNGVAERRNLTLMDMVRGMLANSNIPKFLWTETLKTVVHILNRVTSKYVPKTPYEILTGRKPSLRYLRV</sequence>
<dbReference type="InterPro" id="IPR036397">
    <property type="entry name" value="RNaseH_sf"/>
</dbReference>
<reference evidence="2" key="1">
    <citation type="journal article" date="2022" name="Int. J. Mol. Sci.">
        <title>Draft Genome of Tanacetum Coccineum: Genomic Comparison of Closely Related Tanacetum-Family Plants.</title>
        <authorList>
            <person name="Yamashiro T."/>
            <person name="Shiraishi A."/>
            <person name="Nakayama K."/>
            <person name="Satake H."/>
        </authorList>
    </citation>
    <scope>NUCLEOTIDE SEQUENCE</scope>
</reference>
<dbReference type="PANTHER" id="PTHR42648">
    <property type="entry name" value="TRANSPOSASE, PUTATIVE-RELATED"/>
    <property type="match status" value="1"/>
</dbReference>
<feature type="domain" description="Integrase catalytic" evidence="1">
    <location>
        <begin position="55"/>
        <end position="236"/>
    </location>
</feature>
<dbReference type="InterPro" id="IPR001584">
    <property type="entry name" value="Integrase_cat-core"/>
</dbReference>
<reference evidence="2" key="2">
    <citation type="submission" date="2022-01" db="EMBL/GenBank/DDBJ databases">
        <authorList>
            <person name="Yamashiro T."/>
            <person name="Shiraishi A."/>
            <person name="Satake H."/>
            <person name="Nakayama K."/>
        </authorList>
    </citation>
    <scope>NUCLEOTIDE SEQUENCE</scope>
</reference>
<evidence type="ECO:0000313" key="3">
    <source>
        <dbReference type="Proteomes" id="UP001151760"/>
    </source>
</evidence>
<dbReference type="SUPFAM" id="SSF53098">
    <property type="entry name" value="Ribonuclease H-like"/>
    <property type="match status" value="1"/>
</dbReference>
<dbReference type="InterPro" id="IPR039537">
    <property type="entry name" value="Retrotran_Ty1/copia-like"/>
</dbReference>
<dbReference type="InterPro" id="IPR012337">
    <property type="entry name" value="RNaseH-like_sf"/>
</dbReference>
<dbReference type="Gene3D" id="3.30.420.10">
    <property type="entry name" value="Ribonuclease H-like superfamily/Ribonuclease H"/>
    <property type="match status" value="1"/>
</dbReference>
<dbReference type="Pfam" id="PF14223">
    <property type="entry name" value="Retrotran_gag_2"/>
    <property type="match status" value="1"/>
</dbReference>
<name>A0ABQ4Y7F6_9ASTR</name>
<organism evidence="2 3">
    <name type="scientific">Tanacetum coccineum</name>
    <dbReference type="NCBI Taxonomy" id="301880"/>
    <lineage>
        <taxon>Eukaryota</taxon>
        <taxon>Viridiplantae</taxon>
        <taxon>Streptophyta</taxon>
        <taxon>Embryophyta</taxon>
        <taxon>Tracheophyta</taxon>
        <taxon>Spermatophyta</taxon>
        <taxon>Magnoliopsida</taxon>
        <taxon>eudicotyledons</taxon>
        <taxon>Gunneridae</taxon>
        <taxon>Pentapetalae</taxon>
        <taxon>asterids</taxon>
        <taxon>campanulids</taxon>
        <taxon>Asterales</taxon>
        <taxon>Asteraceae</taxon>
        <taxon>Asteroideae</taxon>
        <taxon>Anthemideae</taxon>
        <taxon>Anthemidinae</taxon>
        <taxon>Tanacetum</taxon>
    </lineage>
</organism>
<keyword evidence="3" id="KW-1185">Reference proteome</keyword>